<protein>
    <submittedName>
        <fullName evidence="1">Uncharacterized protein</fullName>
    </submittedName>
</protein>
<evidence type="ECO:0000313" key="1">
    <source>
        <dbReference type="EMBL" id="HIV25834.1"/>
    </source>
</evidence>
<dbReference type="Gene3D" id="3.40.50.10850">
    <property type="entry name" value="Ntrc-like two-domain protein"/>
    <property type="match status" value="1"/>
</dbReference>
<organism evidence="1 2">
    <name type="scientific">Candidatus Scatomonas pullistercoris</name>
    <dbReference type="NCBI Taxonomy" id="2840920"/>
    <lineage>
        <taxon>Bacteria</taxon>
        <taxon>Bacillati</taxon>
        <taxon>Bacillota</taxon>
        <taxon>Clostridia</taxon>
        <taxon>Lachnospirales</taxon>
        <taxon>Lachnospiraceae</taxon>
        <taxon>Lachnospiraceae incertae sedis</taxon>
        <taxon>Candidatus Scatomonas</taxon>
    </lineage>
</organism>
<name>A0A9D1P514_9FIRM</name>
<comment type="caution">
    <text evidence="1">The sequence shown here is derived from an EMBL/GenBank/DDBJ whole genome shotgun (WGS) entry which is preliminary data.</text>
</comment>
<dbReference type="AlphaFoldDB" id="A0A9D1P514"/>
<accession>A0A9D1P514</accession>
<dbReference type="Gene3D" id="3.40.50.300">
    <property type="entry name" value="P-loop containing nucleotide triphosphate hydrolases"/>
    <property type="match status" value="1"/>
</dbReference>
<dbReference type="Proteomes" id="UP000824169">
    <property type="component" value="Unassembled WGS sequence"/>
</dbReference>
<gene>
    <name evidence="1" type="ORF">IAB71_08705</name>
</gene>
<dbReference type="SUPFAM" id="SSF52540">
    <property type="entry name" value="P-loop containing nucleoside triphosphate hydrolases"/>
    <property type="match status" value="1"/>
</dbReference>
<proteinExistence type="predicted"/>
<evidence type="ECO:0000313" key="2">
    <source>
        <dbReference type="Proteomes" id="UP000824169"/>
    </source>
</evidence>
<sequence length="317" mass="36121">MEYLNRKKSLPFEVQAFTGPEVLCEFARERPIEILLISDKAVTEQVRKLDVGKLIILSEGVHSPELDQYPSVYKYQASDAVIREVMDCYGAEKLALEDVKLMKRAVSVIGVYSPVGRSQKTSFALTLGQILAKERTVLYLNMENYSGFEELLGEEYERNLSDLLYFARQENTNLVHKIQGMVRSLQNMDYIPPAIGPMDIQEAGLREWTAVLEQIGQNSAYETVILDLGDGVSDLFQILDLCDQIYMPVRGDAFSAAKIHQFESLLRIWDFTGVLEKLQKIKLPFHSTSRTGRGYFEDLVWSELGDYVRQLLRKEAG</sequence>
<dbReference type="EMBL" id="DVOO01000027">
    <property type="protein sequence ID" value="HIV25834.1"/>
    <property type="molecule type" value="Genomic_DNA"/>
</dbReference>
<reference evidence="1" key="2">
    <citation type="journal article" date="2021" name="PeerJ">
        <title>Extensive microbial diversity within the chicken gut microbiome revealed by metagenomics and culture.</title>
        <authorList>
            <person name="Gilroy R."/>
            <person name="Ravi A."/>
            <person name="Getino M."/>
            <person name="Pursley I."/>
            <person name="Horton D.L."/>
            <person name="Alikhan N.F."/>
            <person name="Baker D."/>
            <person name="Gharbi K."/>
            <person name="Hall N."/>
            <person name="Watson M."/>
            <person name="Adriaenssens E.M."/>
            <person name="Foster-Nyarko E."/>
            <person name="Jarju S."/>
            <person name="Secka A."/>
            <person name="Antonio M."/>
            <person name="Oren A."/>
            <person name="Chaudhuri R.R."/>
            <person name="La Ragione R."/>
            <person name="Hildebrand F."/>
            <person name="Pallen M.J."/>
        </authorList>
    </citation>
    <scope>NUCLEOTIDE SEQUENCE</scope>
    <source>
        <strain evidence="1">CHK188-20938</strain>
    </source>
</reference>
<dbReference type="InterPro" id="IPR027417">
    <property type="entry name" value="P-loop_NTPase"/>
</dbReference>
<reference evidence="1" key="1">
    <citation type="submission" date="2020-10" db="EMBL/GenBank/DDBJ databases">
        <authorList>
            <person name="Gilroy R."/>
        </authorList>
    </citation>
    <scope>NUCLEOTIDE SEQUENCE</scope>
    <source>
        <strain evidence="1">CHK188-20938</strain>
    </source>
</reference>